<dbReference type="GO" id="GO:0004497">
    <property type="term" value="F:monooxygenase activity"/>
    <property type="evidence" value="ECO:0007669"/>
    <property type="project" value="InterPro"/>
</dbReference>
<keyword evidence="3" id="KW-1185">Reference proteome</keyword>
<sequence length="717" mass="78545">MNGNIWADPQSFFSTPSEAAAVLRELDLPRIDQYLAALTQSSNIKLENLSRLSANTLVAMTGDDHLKARRVIAPFFSKEGLKEWTGTIAAGVDHALEQLAAAPKPDLVANFTIPLFLRAMPQIFGLKIDESETHFRAIETVQRLTEPYLSVPTLRKLDHAVGLLISAFPPPTEHQAPDRPETLFEYLYRRKSDLPAGIDARYLVLGILVGSNSATQSVAFALYGLLTGPHYAWHDAARPGWAERELPRLLSLYQSTRTLVRVATEATEVAGCTFQQGQAAVVDVVKTNNCLRSDTKSGVRHMSFGSGAHKCPGSFLSEMVFAQAIPALARRYPNIVLSKERCSFVQTHMMQAPTALPCETIQGSYRANARLCDIRNQLLAHEIVRDNDRFSPPSMTKYLSALSQKSGHDLTVAVSIAQNALFFMDGPRHDALRSAIGGHLGGARLQDWADLTDRAIEGALDDLKRMPKPDLVTGFTDVLRRTVIAPLLGVVPRDQEQFEILAPQLQAVLEPWLSMRDLLAVQETFADAIALLTVPETAEGSLLSNLLAQPPEGFSSDDLKAVILVLYGASFNLSHTLANILHLILSGPVEERAGIETPGWIATRLEELIVLCASPKYIYRMARDDLELAGMAMKAGDTARLTLQAIHHDRSPGALHLSFGQGIHRCVGAALSRFVIRRAVPAFFARFPDVSLENQGQRYFPMSQTVALSALPCALAS</sequence>
<evidence type="ECO:0000313" key="2">
    <source>
        <dbReference type="EMBL" id="RGP35740.1"/>
    </source>
</evidence>
<dbReference type="Proteomes" id="UP000284547">
    <property type="component" value="Unassembled WGS sequence"/>
</dbReference>
<dbReference type="GO" id="GO:0016705">
    <property type="term" value="F:oxidoreductase activity, acting on paired donors, with incorporation or reduction of molecular oxygen"/>
    <property type="evidence" value="ECO:0007669"/>
    <property type="project" value="InterPro"/>
</dbReference>
<comment type="caution">
    <text evidence="2">The sequence shown here is derived from an EMBL/GenBank/DDBJ whole genome shotgun (WGS) entry which is preliminary data.</text>
</comment>
<name>A0A411YY90_9RHOB</name>
<dbReference type="RefSeq" id="WP_118155565.1">
    <property type="nucleotide sequence ID" value="NZ_QWEY01000012.1"/>
</dbReference>
<dbReference type="InterPro" id="IPR036396">
    <property type="entry name" value="Cyt_P450_sf"/>
</dbReference>
<dbReference type="GO" id="GO:0020037">
    <property type="term" value="F:heme binding"/>
    <property type="evidence" value="ECO:0007669"/>
    <property type="project" value="InterPro"/>
</dbReference>
<dbReference type="GO" id="GO:0005506">
    <property type="term" value="F:iron ion binding"/>
    <property type="evidence" value="ECO:0007669"/>
    <property type="project" value="InterPro"/>
</dbReference>
<protein>
    <submittedName>
        <fullName evidence="2">Cytochrome P450</fullName>
    </submittedName>
</protein>
<proteinExistence type="inferred from homology"/>
<dbReference type="EMBL" id="QWEY01000012">
    <property type="protein sequence ID" value="RGP35740.1"/>
    <property type="molecule type" value="Genomic_DNA"/>
</dbReference>
<dbReference type="CDD" id="cd00302">
    <property type="entry name" value="cytochrome_P450"/>
    <property type="match status" value="2"/>
</dbReference>
<dbReference type="PROSITE" id="PS00086">
    <property type="entry name" value="CYTOCHROME_P450"/>
    <property type="match status" value="2"/>
</dbReference>
<organism evidence="2 3">
    <name type="scientific">Pseudotabrizicola alkalilacus</name>
    <dbReference type="NCBI Taxonomy" id="2305252"/>
    <lineage>
        <taxon>Bacteria</taxon>
        <taxon>Pseudomonadati</taxon>
        <taxon>Pseudomonadota</taxon>
        <taxon>Alphaproteobacteria</taxon>
        <taxon>Rhodobacterales</taxon>
        <taxon>Paracoccaceae</taxon>
        <taxon>Pseudotabrizicola</taxon>
    </lineage>
</organism>
<dbReference type="AlphaFoldDB" id="A0A411YY90"/>
<accession>A0A411YY90</accession>
<dbReference type="SUPFAM" id="SSF48264">
    <property type="entry name" value="Cytochrome P450"/>
    <property type="match status" value="2"/>
</dbReference>
<dbReference type="OrthoDB" id="9801155at2"/>
<reference evidence="2 3" key="1">
    <citation type="submission" date="2018-08" db="EMBL/GenBank/DDBJ databases">
        <title>Flavobacterium tibetense sp. nov., isolated from a wetland YonghuCo on Tibetan Plateau.</title>
        <authorList>
            <person name="Phurbu D."/>
            <person name="Lu H."/>
            <person name="Xing P."/>
        </authorList>
    </citation>
    <scope>NUCLEOTIDE SEQUENCE [LARGE SCALE GENOMIC DNA]</scope>
    <source>
        <strain evidence="2 3">DJC</strain>
    </source>
</reference>
<dbReference type="PRINTS" id="PR00359">
    <property type="entry name" value="BP450"/>
</dbReference>
<comment type="similarity">
    <text evidence="1">Belongs to the cytochrome P450 family.</text>
</comment>
<dbReference type="Gene3D" id="1.10.630.10">
    <property type="entry name" value="Cytochrome P450"/>
    <property type="match status" value="2"/>
</dbReference>
<gene>
    <name evidence="2" type="ORF">D1012_18285</name>
</gene>
<evidence type="ECO:0000256" key="1">
    <source>
        <dbReference type="ARBA" id="ARBA00010617"/>
    </source>
</evidence>
<dbReference type="InterPro" id="IPR017972">
    <property type="entry name" value="Cyt_P450_CS"/>
</dbReference>
<dbReference type="PANTHER" id="PTHR46696">
    <property type="entry name" value="P450, PUTATIVE (EUROFUNG)-RELATED"/>
    <property type="match status" value="1"/>
</dbReference>
<evidence type="ECO:0000313" key="3">
    <source>
        <dbReference type="Proteomes" id="UP000284547"/>
    </source>
</evidence>
<dbReference type="InterPro" id="IPR002397">
    <property type="entry name" value="Cyt_P450_B"/>
</dbReference>
<dbReference type="PANTHER" id="PTHR46696:SF1">
    <property type="entry name" value="CYTOCHROME P450 YJIB-RELATED"/>
    <property type="match status" value="1"/>
</dbReference>